<dbReference type="Proteomes" id="UP001385951">
    <property type="component" value="Unassembled WGS sequence"/>
</dbReference>
<sequence length="397" mass="45260">MIQIPIKKPIVQVKEAEQLPLKMEEILAIYYQYIKLITKTIKNKKDEEDFEAGIASTISTSSYGQDPLDHDIWYVNASPLNTLLITYDVLLPTYYPDFVPDLVILGPNEGLSLTDYNHPSDIFVDLEDHSYEDALESMIKLTQLKDLPVMAVSTEDNHHIYYQDEHFFKIQKPTLAESLKKKNPFAKNILFINEQISQLIDLLFTKTSIAKNQISLNINFPSMNHDQSNCFTSVSKKSSKNPKYKQASSKIMKNHSKHTISIPKYILNNGEITSSGSYNITVDYPKDKDPKILLQTHLIDEPISTFVDKRSYYYQQKVKLGTPSEIAKIENSMAKRNDENIELAQSISDNEELNSLINNNIEEINVLKNCGISVSIGHLSLSDGVSEDIFRLLDLFN</sequence>
<evidence type="ECO:0000313" key="1">
    <source>
        <dbReference type="EMBL" id="KAK7677815.1"/>
    </source>
</evidence>
<reference evidence="1 2" key="1">
    <citation type="submission" date="2022-09" db="EMBL/GenBank/DDBJ databases">
        <authorList>
            <person name="Palmer J.M."/>
        </authorList>
    </citation>
    <scope>NUCLEOTIDE SEQUENCE [LARGE SCALE GENOMIC DNA]</scope>
    <source>
        <strain evidence="1 2">DSM 7382</strain>
    </source>
</reference>
<dbReference type="EMBL" id="JASBNA010000082">
    <property type="protein sequence ID" value="KAK7677815.1"/>
    <property type="molecule type" value="Genomic_DNA"/>
</dbReference>
<accession>A0AAW0FM67</accession>
<dbReference type="InterPro" id="IPR036523">
    <property type="entry name" value="SurE-like_sf"/>
</dbReference>
<proteinExistence type="predicted"/>
<gene>
    <name evidence="1" type="ORF">QCA50_019248</name>
</gene>
<protein>
    <submittedName>
        <fullName evidence="1">Uncharacterized protein</fullName>
    </submittedName>
</protein>
<keyword evidence="2" id="KW-1185">Reference proteome</keyword>
<comment type="caution">
    <text evidence="1">The sequence shown here is derived from an EMBL/GenBank/DDBJ whole genome shotgun (WGS) entry which is preliminary data.</text>
</comment>
<dbReference type="GO" id="GO:0016787">
    <property type="term" value="F:hydrolase activity"/>
    <property type="evidence" value="ECO:0007669"/>
    <property type="project" value="InterPro"/>
</dbReference>
<name>A0AAW0FM67_9APHY</name>
<dbReference type="AlphaFoldDB" id="A0AAW0FM67"/>
<evidence type="ECO:0000313" key="2">
    <source>
        <dbReference type="Proteomes" id="UP001385951"/>
    </source>
</evidence>
<organism evidence="1 2">
    <name type="scientific">Cerrena zonata</name>
    <dbReference type="NCBI Taxonomy" id="2478898"/>
    <lineage>
        <taxon>Eukaryota</taxon>
        <taxon>Fungi</taxon>
        <taxon>Dikarya</taxon>
        <taxon>Basidiomycota</taxon>
        <taxon>Agaricomycotina</taxon>
        <taxon>Agaricomycetes</taxon>
        <taxon>Polyporales</taxon>
        <taxon>Cerrenaceae</taxon>
        <taxon>Cerrena</taxon>
    </lineage>
</organism>
<dbReference type="Gene3D" id="3.40.1210.10">
    <property type="entry name" value="Survival protein SurE-like phosphatase/nucleotidase"/>
    <property type="match status" value="1"/>
</dbReference>